<proteinExistence type="predicted"/>
<dbReference type="RefSeq" id="XP_070919499.1">
    <property type="nucleotide sequence ID" value="XM_071063398.1"/>
</dbReference>
<sequence>MLFSDMEMTSRGEGEAVRPIIFIAQNLGGIVVKNFLGVSRSGSLVGQTILSATKRGAILGYPAQGLTNRDGGKDHLQYLPAVPQESEHQDSQQLSAKVITQAQGVYFWVKLVVDDLAENLREGDSIEELTGYLGTISLELVDLYMRTGLWKNIADLVWKKHLWLT</sequence>
<organism evidence="1 2">
    <name type="scientific">Madurella fahalii</name>
    <dbReference type="NCBI Taxonomy" id="1157608"/>
    <lineage>
        <taxon>Eukaryota</taxon>
        <taxon>Fungi</taxon>
        <taxon>Dikarya</taxon>
        <taxon>Ascomycota</taxon>
        <taxon>Pezizomycotina</taxon>
        <taxon>Sordariomycetes</taxon>
        <taxon>Sordariomycetidae</taxon>
        <taxon>Sordariales</taxon>
        <taxon>Sordariales incertae sedis</taxon>
        <taxon>Madurella</taxon>
    </lineage>
</organism>
<evidence type="ECO:0000313" key="1">
    <source>
        <dbReference type="EMBL" id="GAB1317768.1"/>
    </source>
</evidence>
<dbReference type="EMBL" id="BAAFSV010000004">
    <property type="protein sequence ID" value="GAB1317768.1"/>
    <property type="molecule type" value="Genomic_DNA"/>
</dbReference>
<accession>A0ABQ0GJ21</accession>
<protein>
    <submittedName>
        <fullName evidence="1">Uncharacterized protein</fullName>
    </submittedName>
</protein>
<evidence type="ECO:0000313" key="2">
    <source>
        <dbReference type="Proteomes" id="UP001628179"/>
    </source>
</evidence>
<name>A0ABQ0GJ21_9PEZI</name>
<dbReference type="GeneID" id="98178721"/>
<reference evidence="1 2" key="1">
    <citation type="submission" date="2024-09" db="EMBL/GenBank/DDBJ databases">
        <title>Itraconazole resistance in Madurella fahalii resulting from another homologue of gene encoding cytochrome P450 14-alpha sterol demethylase (CYP51).</title>
        <authorList>
            <person name="Yoshioka I."/>
            <person name="Fahal A.H."/>
            <person name="Kaneko S."/>
            <person name="Yaguchi T."/>
        </authorList>
    </citation>
    <scope>NUCLEOTIDE SEQUENCE [LARGE SCALE GENOMIC DNA]</scope>
    <source>
        <strain evidence="1 2">IFM 68171</strain>
    </source>
</reference>
<gene>
    <name evidence="1" type="ORF">MFIFM68171_07978</name>
</gene>
<comment type="caution">
    <text evidence="1">The sequence shown here is derived from an EMBL/GenBank/DDBJ whole genome shotgun (WGS) entry which is preliminary data.</text>
</comment>
<dbReference type="Proteomes" id="UP001628179">
    <property type="component" value="Unassembled WGS sequence"/>
</dbReference>
<keyword evidence="2" id="KW-1185">Reference proteome</keyword>